<dbReference type="InterPro" id="IPR027417">
    <property type="entry name" value="P-loop_NTPase"/>
</dbReference>
<protein>
    <recommendedName>
        <fullName evidence="2">U-box domain-containing protein</fullName>
    </recommendedName>
</protein>
<accession>A0A813EQX4</accession>
<evidence type="ECO:0000313" key="4">
    <source>
        <dbReference type="Proteomes" id="UP000654075"/>
    </source>
</evidence>
<dbReference type="InterPro" id="IPR052085">
    <property type="entry name" value="WD-SAM-U-box"/>
</dbReference>
<name>A0A813EQX4_POLGL</name>
<dbReference type="GO" id="GO:0004842">
    <property type="term" value="F:ubiquitin-protein transferase activity"/>
    <property type="evidence" value="ECO:0007669"/>
    <property type="project" value="InterPro"/>
</dbReference>
<organism evidence="3 4">
    <name type="scientific">Polarella glacialis</name>
    <name type="common">Dinoflagellate</name>
    <dbReference type="NCBI Taxonomy" id="89957"/>
    <lineage>
        <taxon>Eukaryota</taxon>
        <taxon>Sar</taxon>
        <taxon>Alveolata</taxon>
        <taxon>Dinophyceae</taxon>
        <taxon>Suessiales</taxon>
        <taxon>Suessiaceae</taxon>
        <taxon>Polarella</taxon>
    </lineage>
</organism>
<dbReference type="PROSITE" id="PS51698">
    <property type="entry name" value="U_BOX"/>
    <property type="match status" value="1"/>
</dbReference>
<gene>
    <name evidence="3" type="ORF">PGLA1383_LOCUS20960</name>
</gene>
<dbReference type="Gene3D" id="3.40.50.300">
    <property type="entry name" value="P-loop containing nucleotide triphosphate hydrolases"/>
    <property type="match status" value="1"/>
</dbReference>
<reference evidence="3" key="1">
    <citation type="submission" date="2021-02" db="EMBL/GenBank/DDBJ databases">
        <authorList>
            <person name="Dougan E. K."/>
            <person name="Rhodes N."/>
            <person name="Thang M."/>
            <person name="Chan C."/>
        </authorList>
    </citation>
    <scope>NUCLEOTIDE SEQUENCE</scope>
</reference>
<evidence type="ECO:0000313" key="3">
    <source>
        <dbReference type="EMBL" id="CAE8602722.1"/>
    </source>
</evidence>
<dbReference type="Gene3D" id="3.30.40.10">
    <property type="entry name" value="Zinc/RING finger domain, C3HC4 (zinc finger)"/>
    <property type="match status" value="1"/>
</dbReference>
<dbReference type="InterPro" id="IPR013083">
    <property type="entry name" value="Znf_RING/FYVE/PHD"/>
</dbReference>
<dbReference type="SUPFAM" id="SSF57850">
    <property type="entry name" value="RING/U-box"/>
    <property type="match status" value="1"/>
</dbReference>
<dbReference type="OMA" id="DECELIK"/>
<dbReference type="Pfam" id="PF04564">
    <property type="entry name" value="U-box"/>
    <property type="match status" value="1"/>
</dbReference>
<dbReference type="SUPFAM" id="SSF52540">
    <property type="entry name" value="P-loop containing nucleoside triphosphate hydrolases"/>
    <property type="match status" value="1"/>
</dbReference>
<feature type="domain" description="U-box" evidence="2">
    <location>
        <begin position="1"/>
        <end position="75"/>
    </location>
</feature>
<keyword evidence="4" id="KW-1185">Reference proteome</keyword>
<comment type="caution">
    <text evidence="3">The sequence shown here is derived from an EMBL/GenBank/DDBJ whole genome shotgun (WGS) entry which is preliminary data.</text>
</comment>
<dbReference type="PANTHER" id="PTHR46573">
    <property type="entry name" value="WD REPEAT, SAM AND U-BOX DOMAIN-CONTAINING PROTEIN 1"/>
    <property type="match status" value="1"/>
</dbReference>
<dbReference type="InterPro" id="IPR003613">
    <property type="entry name" value="Ubox_domain"/>
</dbReference>
<dbReference type="SMART" id="SM00504">
    <property type="entry name" value="Ubox"/>
    <property type="match status" value="1"/>
</dbReference>
<proteinExistence type="predicted"/>
<evidence type="ECO:0000256" key="1">
    <source>
        <dbReference type="SAM" id="MobiDB-lite"/>
    </source>
</evidence>
<evidence type="ECO:0000259" key="2">
    <source>
        <dbReference type="PROSITE" id="PS51698"/>
    </source>
</evidence>
<dbReference type="CDD" id="cd00882">
    <property type="entry name" value="Ras_like_GTPase"/>
    <property type="match status" value="1"/>
</dbReference>
<feature type="region of interest" description="Disordered" evidence="1">
    <location>
        <begin position="416"/>
        <end position="436"/>
    </location>
</feature>
<dbReference type="Proteomes" id="UP000654075">
    <property type="component" value="Unassembled WGS sequence"/>
</dbReference>
<dbReference type="GO" id="GO:0016567">
    <property type="term" value="P:protein ubiquitination"/>
    <property type="evidence" value="ECO:0007669"/>
    <property type="project" value="InterPro"/>
</dbReference>
<dbReference type="CDD" id="cd16655">
    <property type="entry name" value="RING-Ubox_WDSUB1-like"/>
    <property type="match status" value="1"/>
</dbReference>
<dbReference type="AlphaFoldDB" id="A0A813EQX4"/>
<dbReference type="EMBL" id="CAJNNV010014581">
    <property type="protein sequence ID" value="CAE8602722.1"/>
    <property type="molecule type" value="Genomic_DNA"/>
</dbReference>
<dbReference type="OrthoDB" id="449268at2759"/>
<sequence>MSDAGICPITGECMTDPVIDRCGHSFERTAILRWLLQHGRHTCPVGREPLEIEDLIPNLALRDMLSDREQNRFRLEFSYSPDNYGSIELSMPYTLQVMITNLGKAALTEDVIELLQDSYHEHCSMAVPAIAGMQKTSLMFSVSVRGRRLAQDLPERFQLKYGGMKIGCRTDMTLFTGSVCHRRPKHTRKFNVLVYGLGGAGKSSLICKFASLLSDECRPDVSFAPVGAGDRHVTKRLVRYALPGTNIDIWDTWGFSGENYQDNTLSHIFEGRLPSNWQMSDMIAARCKDLAHGESTKHERRSHAAILVIEYNWLKSMECADSVRAQFRHFTGLAPVIVVNKIDQAAVSWRDPDSGFKLEKLRKEVAEVCQVNPNSVFLNVNYVIETARDPLLDRQALMILDEVVARAARFEAQHGSPTAVLPHDSKTGSETTAYEW</sequence>
<dbReference type="PANTHER" id="PTHR46573:SF1">
    <property type="entry name" value="WD REPEAT, SAM AND U-BOX DOMAIN-CONTAINING PROTEIN 1"/>
    <property type="match status" value="1"/>
</dbReference>